<dbReference type="EMBL" id="QSRA01000012">
    <property type="protein sequence ID" value="RGK82301.1"/>
    <property type="molecule type" value="Genomic_DNA"/>
</dbReference>
<dbReference type="InterPro" id="IPR050954">
    <property type="entry name" value="ET_IronSulfur_Cluster-Binding"/>
</dbReference>
<dbReference type="PANTHER" id="PTHR43177">
    <property type="entry name" value="PROTEIN NRFC"/>
    <property type="match status" value="1"/>
</dbReference>
<evidence type="ECO:0000313" key="10">
    <source>
        <dbReference type="Proteomes" id="UP000261324"/>
    </source>
</evidence>
<evidence type="ECO:0000256" key="7">
    <source>
        <dbReference type="ARBA" id="ARBA00023014"/>
    </source>
</evidence>
<organism evidence="9 10">
    <name type="scientific">Dorea formicigenerans</name>
    <dbReference type="NCBI Taxonomy" id="39486"/>
    <lineage>
        <taxon>Bacteria</taxon>
        <taxon>Bacillati</taxon>
        <taxon>Bacillota</taxon>
        <taxon>Clostridia</taxon>
        <taxon>Lachnospirales</taxon>
        <taxon>Lachnospiraceae</taxon>
        <taxon>Dorea</taxon>
    </lineage>
</organism>
<dbReference type="InterPro" id="IPR017900">
    <property type="entry name" value="4Fe4S_Fe_S_CS"/>
</dbReference>
<keyword evidence="1" id="KW-0813">Transport</keyword>
<keyword evidence="6" id="KW-0408">Iron</keyword>
<keyword evidence="3" id="KW-0479">Metal-binding</keyword>
<gene>
    <name evidence="9" type="ORF">DXC93_10040</name>
</gene>
<dbReference type="GO" id="GO:0046872">
    <property type="term" value="F:metal ion binding"/>
    <property type="evidence" value="ECO:0007669"/>
    <property type="project" value="UniProtKB-KW"/>
</dbReference>
<dbReference type="CDD" id="cd16371">
    <property type="entry name" value="DMSOR_beta_like"/>
    <property type="match status" value="1"/>
</dbReference>
<feature type="domain" description="4Fe-4S ferredoxin-type" evidence="8">
    <location>
        <begin position="81"/>
        <end position="110"/>
    </location>
</feature>
<dbReference type="Gene3D" id="3.30.70.20">
    <property type="match status" value="2"/>
</dbReference>
<dbReference type="GO" id="GO:0051539">
    <property type="term" value="F:4 iron, 4 sulfur cluster binding"/>
    <property type="evidence" value="ECO:0007669"/>
    <property type="project" value="UniProtKB-KW"/>
</dbReference>
<keyword evidence="7" id="KW-0411">Iron-sulfur</keyword>
<dbReference type="Proteomes" id="UP000261324">
    <property type="component" value="Unassembled WGS sequence"/>
</dbReference>
<proteinExistence type="predicted"/>
<keyword evidence="2" id="KW-0004">4Fe-4S</keyword>
<name>A0A3E4PQG0_9FIRM</name>
<evidence type="ECO:0000313" key="9">
    <source>
        <dbReference type="EMBL" id="RGK82301.1"/>
    </source>
</evidence>
<keyword evidence="5" id="KW-0249">Electron transport</keyword>
<reference evidence="9 10" key="1">
    <citation type="submission" date="2018-08" db="EMBL/GenBank/DDBJ databases">
        <title>A genome reference for cultivated species of the human gut microbiota.</title>
        <authorList>
            <person name="Zou Y."/>
            <person name="Xue W."/>
            <person name="Luo G."/>
        </authorList>
    </citation>
    <scope>NUCLEOTIDE SEQUENCE [LARGE SCALE GENOMIC DNA]</scope>
    <source>
        <strain evidence="9 10">TF09-3</strain>
    </source>
</reference>
<dbReference type="RefSeq" id="WP_117660255.1">
    <property type="nucleotide sequence ID" value="NZ_QSRA01000012.1"/>
</dbReference>
<evidence type="ECO:0000256" key="1">
    <source>
        <dbReference type="ARBA" id="ARBA00022448"/>
    </source>
</evidence>
<sequence length="172" mass="18658">MSKGFFIDETKCTGCKACVVTCKDKCGIDAGMNLRTVTTEERGSFPFVRVCFHSRSCHNCKNPACVENCPTGAMNHDNDLKIVRVDTERCIGCGTCAKVCPFGAPTIDESAKKCKKCDFCYDLIKKGKNPACVDVCNARALDFGELDDLKVKYASAKSVGGETKASTLIIKK</sequence>
<protein>
    <submittedName>
        <fullName evidence="9">4Fe-4S dicluster domain-containing protein</fullName>
    </submittedName>
</protein>
<evidence type="ECO:0000256" key="2">
    <source>
        <dbReference type="ARBA" id="ARBA00022485"/>
    </source>
</evidence>
<dbReference type="PROSITE" id="PS00198">
    <property type="entry name" value="4FE4S_FER_1"/>
    <property type="match status" value="1"/>
</dbReference>
<evidence type="ECO:0000259" key="8">
    <source>
        <dbReference type="PROSITE" id="PS51379"/>
    </source>
</evidence>
<evidence type="ECO:0000256" key="4">
    <source>
        <dbReference type="ARBA" id="ARBA00022737"/>
    </source>
</evidence>
<dbReference type="Pfam" id="PF13247">
    <property type="entry name" value="Fer4_11"/>
    <property type="match status" value="1"/>
</dbReference>
<dbReference type="AlphaFoldDB" id="A0A3E4PQG0"/>
<dbReference type="PROSITE" id="PS51379">
    <property type="entry name" value="4FE4S_FER_2"/>
    <property type="match status" value="3"/>
</dbReference>
<dbReference type="InterPro" id="IPR017896">
    <property type="entry name" value="4Fe4S_Fe-S-bd"/>
</dbReference>
<evidence type="ECO:0000256" key="3">
    <source>
        <dbReference type="ARBA" id="ARBA00022723"/>
    </source>
</evidence>
<feature type="domain" description="4Fe-4S ferredoxin-type" evidence="8">
    <location>
        <begin position="48"/>
        <end position="79"/>
    </location>
</feature>
<keyword evidence="4" id="KW-0677">Repeat</keyword>
<feature type="domain" description="4Fe-4S ferredoxin-type" evidence="8">
    <location>
        <begin position="3"/>
        <end position="26"/>
    </location>
</feature>
<evidence type="ECO:0000256" key="5">
    <source>
        <dbReference type="ARBA" id="ARBA00022982"/>
    </source>
</evidence>
<evidence type="ECO:0000256" key="6">
    <source>
        <dbReference type="ARBA" id="ARBA00023004"/>
    </source>
</evidence>
<accession>A0A3E4PQG0</accession>
<dbReference type="PANTHER" id="PTHR43177:SF5">
    <property type="entry name" value="ANAEROBIC DIMETHYL SULFOXIDE REDUCTASE CHAIN B-RELATED"/>
    <property type="match status" value="1"/>
</dbReference>
<dbReference type="Pfam" id="PF12800">
    <property type="entry name" value="Fer4_4"/>
    <property type="match status" value="1"/>
</dbReference>
<dbReference type="SUPFAM" id="SSF54862">
    <property type="entry name" value="4Fe-4S ferredoxins"/>
    <property type="match status" value="1"/>
</dbReference>
<comment type="caution">
    <text evidence="9">The sequence shown here is derived from an EMBL/GenBank/DDBJ whole genome shotgun (WGS) entry which is preliminary data.</text>
</comment>